<organism evidence="3 4">
    <name type="scientific">Dipteronia dyeriana</name>
    <dbReference type="NCBI Taxonomy" id="168575"/>
    <lineage>
        <taxon>Eukaryota</taxon>
        <taxon>Viridiplantae</taxon>
        <taxon>Streptophyta</taxon>
        <taxon>Embryophyta</taxon>
        <taxon>Tracheophyta</taxon>
        <taxon>Spermatophyta</taxon>
        <taxon>Magnoliopsida</taxon>
        <taxon>eudicotyledons</taxon>
        <taxon>Gunneridae</taxon>
        <taxon>Pentapetalae</taxon>
        <taxon>rosids</taxon>
        <taxon>malvids</taxon>
        <taxon>Sapindales</taxon>
        <taxon>Sapindaceae</taxon>
        <taxon>Hippocastanoideae</taxon>
        <taxon>Acereae</taxon>
        <taxon>Dipteronia</taxon>
    </lineage>
</organism>
<comment type="caution">
    <text evidence="3">The sequence shown here is derived from an EMBL/GenBank/DDBJ whole genome shotgun (WGS) entry which is preliminary data.</text>
</comment>
<evidence type="ECO:0000256" key="1">
    <source>
        <dbReference type="SAM" id="MobiDB-lite"/>
    </source>
</evidence>
<feature type="compositionally biased region" description="Polar residues" evidence="1">
    <location>
        <begin position="256"/>
        <end position="267"/>
    </location>
</feature>
<evidence type="ECO:0000259" key="2">
    <source>
        <dbReference type="Pfam" id="PF23551"/>
    </source>
</evidence>
<name>A0AAD9TRL4_9ROSI</name>
<dbReference type="AlphaFoldDB" id="A0AAD9TRL4"/>
<gene>
    <name evidence="3" type="ORF">Ddye_028488</name>
</gene>
<evidence type="ECO:0000313" key="3">
    <source>
        <dbReference type="EMBL" id="KAK2640693.1"/>
    </source>
</evidence>
<evidence type="ECO:0000313" key="4">
    <source>
        <dbReference type="Proteomes" id="UP001280121"/>
    </source>
</evidence>
<feature type="domain" description="Zinc beta-ribbon" evidence="2">
    <location>
        <begin position="192"/>
        <end position="225"/>
    </location>
</feature>
<dbReference type="EMBL" id="JANJYI010000008">
    <property type="protein sequence ID" value="KAK2640693.1"/>
    <property type="molecule type" value="Genomic_DNA"/>
</dbReference>
<feature type="compositionally biased region" description="Basic and acidic residues" evidence="1">
    <location>
        <begin position="165"/>
        <end position="178"/>
    </location>
</feature>
<keyword evidence="4" id="KW-1185">Reference proteome</keyword>
<dbReference type="Pfam" id="PF23551">
    <property type="entry name" value="Zn_ribbon_20"/>
    <property type="match status" value="1"/>
</dbReference>
<accession>A0AAD9TRL4</accession>
<feature type="region of interest" description="Disordered" evidence="1">
    <location>
        <begin position="160"/>
        <end position="185"/>
    </location>
</feature>
<dbReference type="Proteomes" id="UP001280121">
    <property type="component" value="Unassembled WGS sequence"/>
</dbReference>
<sequence length="267" mass="29645">MPRLPEPSDVLHAVYSRNPTLYFQFVTGSPLGHSDSPKRDMGKIGLVVNYDGHWDGAHFMVSSPFAICVTTQVKHDQLLENIYQRAGVNRDRFELKLSTMANTKTGKKILHIMYDGDVEFVLINAECTPEIFVEVVERPVAALETVHVYQTPGKAIPMHQSSFSKDVKDKAEGGDGKEGVGNPKPNADKTTFWTYCPSCGIRYQYHRTRGNILLLCQSCQQSFTAYDLGWNRSLNQNGVPNPVFQNGFPNPGPSKVPSQSNHGNSSA</sequence>
<feature type="region of interest" description="Disordered" evidence="1">
    <location>
        <begin position="241"/>
        <end position="267"/>
    </location>
</feature>
<proteinExistence type="predicted"/>
<reference evidence="3" key="1">
    <citation type="journal article" date="2023" name="Plant J.">
        <title>Genome sequences and population genomics provide insights into the demographic history, inbreeding, and mutation load of two 'living fossil' tree species of Dipteronia.</title>
        <authorList>
            <person name="Feng Y."/>
            <person name="Comes H.P."/>
            <person name="Chen J."/>
            <person name="Zhu S."/>
            <person name="Lu R."/>
            <person name="Zhang X."/>
            <person name="Li P."/>
            <person name="Qiu J."/>
            <person name="Olsen K.M."/>
            <person name="Qiu Y."/>
        </authorList>
    </citation>
    <scope>NUCLEOTIDE SEQUENCE</scope>
    <source>
        <strain evidence="3">KIB01</strain>
    </source>
</reference>
<protein>
    <recommendedName>
        <fullName evidence="2">Zinc beta-ribbon domain-containing protein</fullName>
    </recommendedName>
</protein>
<dbReference type="InterPro" id="IPR056988">
    <property type="entry name" value="Zn_ribbon_pln"/>
</dbReference>